<dbReference type="Gene3D" id="1.10.10.60">
    <property type="entry name" value="Homeodomain-like"/>
    <property type="match status" value="2"/>
</dbReference>
<dbReference type="InterPro" id="IPR018062">
    <property type="entry name" value="HTH_AraC-typ_CS"/>
</dbReference>
<dbReference type="InterPro" id="IPR018060">
    <property type="entry name" value="HTH_AraC"/>
</dbReference>
<feature type="transmembrane region" description="Helical" evidence="4">
    <location>
        <begin position="214"/>
        <end position="235"/>
    </location>
</feature>
<feature type="transmembrane region" description="Helical" evidence="4">
    <location>
        <begin position="68"/>
        <end position="88"/>
    </location>
</feature>
<feature type="transmembrane region" description="Helical" evidence="4">
    <location>
        <begin position="6"/>
        <end position="27"/>
    </location>
</feature>
<evidence type="ECO:0000256" key="2">
    <source>
        <dbReference type="ARBA" id="ARBA00023125"/>
    </source>
</evidence>
<feature type="transmembrane region" description="Helical" evidence="4">
    <location>
        <begin position="39"/>
        <end position="56"/>
    </location>
</feature>
<gene>
    <name evidence="6" type="ORF">DFQ10_101243</name>
</gene>
<name>A0A3D9HAG1_9FLAO</name>
<feature type="transmembrane region" description="Helical" evidence="4">
    <location>
        <begin position="103"/>
        <end position="122"/>
    </location>
</feature>
<dbReference type="RefSeq" id="WP_115815605.1">
    <property type="nucleotide sequence ID" value="NZ_QRDV01000001.1"/>
</dbReference>
<dbReference type="SMART" id="SM00342">
    <property type="entry name" value="HTH_ARAC"/>
    <property type="match status" value="1"/>
</dbReference>
<evidence type="ECO:0000313" key="6">
    <source>
        <dbReference type="EMBL" id="RED46473.1"/>
    </source>
</evidence>
<dbReference type="Proteomes" id="UP000256980">
    <property type="component" value="Unassembled WGS sequence"/>
</dbReference>
<keyword evidence="4" id="KW-0472">Membrane</keyword>
<protein>
    <submittedName>
        <fullName evidence="6">Helix-turn-helix protein</fullName>
    </submittedName>
</protein>
<dbReference type="AlphaFoldDB" id="A0A3D9HAG1"/>
<keyword evidence="3" id="KW-0804">Transcription</keyword>
<dbReference type="GO" id="GO:0003700">
    <property type="term" value="F:DNA-binding transcription factor activity"/>
    <property type="evidence" value="ECO:0007669"/>
    <property type="project" value="InterPro"/>
</dbReference>
<evidence type="ECO:0000256" key="1">
    <source>
        <dbReference type="ARBA" id="ARBA00023015"/>
    </source>
</evidence>
<feature type="transmembrane region" description="Helical" evidence="4">
    <location>
        <begin position="187"/>
        <end position="208"/>
    </location>
</feature>
<evidence type="ECO:0000313" key="7">
    <source>
        <dbReference type="Proteomes" id="UP000256980"/>
    </source>
</evidence>
<proteinExistence type="predicted"/>
<dbReference type="PANTHER" id="PTHR43280">
    <property type="entry name" value="ARAC-FAMILY TRANSCRIPTIONAL REGULATOR"/>
    <property type="match status" value="1"/>
</dbReference>
<evidence type="ECO:0000259" key="5">
    <source>
        <dbReference type="PROSITE" id="PS01124"/>
    </source>
</evidence>
<dbReference type="GO" id="GO:0043565">
    <property type="term" value="F:sequence-specific DNA binding"/>
    <property type="evidence" value="ECO:0007669"/>
    <property type="project" value="InterPro"/>
</dbReference>
<dbReference type="OrthoDB" id="1096411at2"/>
<feature type="domain" description="HTH araC/xylS-type" evidence="5">
    <location>
        <begin position="265"/>
        <end position="373"/>
    </location>
</feature>
<reference evidence="6 7" key="1">
    <citation type="submission" date="2018-07" db="EMBL/GenBank/DDBJ databases">
        <title>Genomic Encyclopedia of Type Strains, Phase III (KMG-III): the genomes of soil and plant-associated and newly described type strains.</title>
        <authorList>
            <person name="Whitman W."/>
        </authorList>
    </citation>
    <scope>NUCLEOTIDE SEQUENCE [LARGE SCALE GENOMIC DNA]</scope>
    <source>
        <strain evidence="6 7">CECT 7946</strain>
    </source>
</reference>
<keyword evidence="7" id="KW-1185">Reference proteome</keyword>
<dbReference type="InterPro" id="IPR009057">
    <property type="entry name" value="Homeodomain-like_sf"/>
</dbReference>
<dbReference type="PROSITE" id="PS00041">
    <property type="entry name" value="HTH_ARAC_FAMILY_1"/>
    <property type="match status" value="1"/>
</dbReference>
<feature type="transmembrane region" description="Helical" evidence="4">
    <location>
        <begin position="142"/>
        <end position="160"/>
    </location>
</feature>
<keyword evidence="2" id="KW-0238">DNA-binding</keyword>
<dbReference type="Pfam" id="PF12833">
    <property type="entry name" value="HTH_18"/>
    <property type="match status" value="1"/>
</dbReference>
<keyword evidence="4" id="KW-0812">Transmembrane</keyword>
<evidence type="ECO:0000256" key="4">
    <source>
        <dbReference type="SAM" id="Phobius"/>
    </source>
</evidence>
<keyword evidence="4" id="KW-1133">Transmembrane helix</keyword>
<dbReference type="PROSITE" id="PS01124">
    <property type="entry name" value="HTH_ARAC_FAMILY_2"/>
    <property type="match status" value="1"/>
</dbReference>
<evidence type="ECO:0000256" key="3">
    <source>
        <dbReference type="ARBA" id="ARBA00023163"/>
    </source>
</evidence>
<dbReference type="EMBL" id="QRDV01000001">
    <property type="protein sequence ID" value="RED46473.1"/>
    <property type="molecule type" value="Genomic_DNA"/>
</dbReference>
<comment type="caution">
    <text evidence="6">The sequence shown here is derived from an EMBL/GenBank/DDBJ whole genome shotgun (WGS) entry which is preliminary data.</text>
</comment>
<keyword evidence="1" id="KW-0805">Transcription regulation</keyword>
<sequence length="377" mass="43736">MSQLNLNVFNIIIISGVIHGIIFSVSVASQKKHITSNTLYLALVVLFLSLSNLQYWVLDTGLINKYPIIEYVYIPWHWLILPMFYMYVKRYISMSKIANKGKAILISPFFIVLIIHIIQVLYKVVINKSYEIPSHFGRGVFVYIEFFSVAFNVFLIYLSYKTIVTYEADDSFEFAIVKSEIKWLKDLIYTGLLTCFFWLVAIIIVVAYDLNKSYVFYPLWIGTSILVYWLGYVGLNNSKLLKERIGIRKRKTVSVNEIQSIKKTDKLFSNLEELIVNGNLYLNPNFKLKHIASILNLSEGYVSQLINKNSDLNFNDFVNKMRIEESKKMLSDDNYGNYTITAIGLESGFNSKTSFYTAFKKFTNKTPTEYRKAVRNL</sequence>
<organism evidence="6 7">
    <name type="scientific">Winogradskyella eximia</name>
    <dbReference type="NCBI Taxonomy" id="262006"/>
    <lineage>
        <taxon>Bacteria</taxon>
        <taxon>Pseudomonadati</taxon>
        <taxon>Bacteroidota</taxon>
        <taxon>Flavobacteriia</taxon>
        <taxon>Flavobacteriales</taxon>
        <taxon>Flavobacteriaceae</taxon>
        <taxon>Winogradskyella</taxon>
    </lineage>
</organism>
<dbReference type="PANTHER" id="PTHR43280:SF29">
    <property type="entry name" value="ARAC-FAMILY TRANSCRIPTIONAL REGULATOR"/>
    <property type="match status" value="1"/>
</dbReference>
<accession>A0A3D9HAG1</accession>
<dbReference type="SUPFAM" id="SSF46689">
    <property type="entry name" value="Homeodomain-like"/>
    <property type="match status" value="1"/>
</dbReference>